<evidence type="ECO:0000256" key="2">
    <source>
        <dbReference type="SAM" id="Phobius"/>
    </source>
</evidence>
<feature type="transmembrane region" description="Helical" evidence="2">
    <location>
        <begin position="147"/>
        <end position="173"/>
    </location>
</feature>
<accession>A0AAD6C6G2</accession>
<dbReference type="EMBL" id="JAPVEA010000005">
    <property type="protein sequence ID" value="KAJ5453691.1"/>
    <property type="molecule type" value="Genomic_DNA"/>
</dbReference>
<dbReference type="AlphaFoldDB" id="A0AAD6C6G2"/>
<feature type="transmembrane region" description="Helical" evidence="2">
    <location>
        <begin position="199"/>
        <end position="217"/>
    </location>
</feature>
<keyword evidence="2" id="KW-1133">Transmembrane helix</keyword>
<protein>
    <submittedName>
        <fullName evidence="3">Uncharacterized protein</fullName>
    </submittedName>
</protein>
<organism evidence="3 4">
    <name type="scientific">Penicillium daleae</name>
    <dbReference type="NCBI Taxonomy" id="63821"/>
    <lineage>
        <taxon>Eukaryota</taxon>
        <taxon>Fungi</taxon>
        <taxon>Dikarya</taxon>
        <taxon>Ascomycota</taxon>
        <taxon>Pezizomycotina</taxon>
        <taxon>Eurotiomycetes</taxon>
        <taxon>Eurotiomycetidae</taxon>
        <taxon>Eurotiales</taxon>
        <taxon>Aspergillaceae</taxon>
        <taxon>Penicillium</taxon>
    </lineage>
</organism>
<feature type="transmembrane region" description="Helical" evidence="2">
    <location>
        <begin position="39"/>
        <end position="63"/>
    </location>
</feature>
<feature type="transmembrane region" description="Helical" evidence="2">
    <location>
        <begin position="114"/>
        <end position="135"/>
    </location>
</feature>
<feature type="transmembrane region" description="Helical" evidence="2">
    <location>
        <begin position="75"/>
        <end position="94"/>
    </location>
</feature>
<reference evidence="3" key="2">
    <citation type="journal article" date="2023" name="IMA Fungus">
        <title>Comparative genomic study of the Penicillium genus elucidates a diverse pangenome and 15 lateral gene transfer events.</title>
        <authorList>
            <person name="Petersen C."/>
            <person name="Sorensen T."/>
            <person name="Nielsen M.R."/>
            <person name="Sondergaard T.E."/>
            <person name="Sorensen J.L."/>
            <person name="Fitzpatrick D.A."/>
            <person name="Frisvad J.C."/>
            <person name="Nielsen K.L."/>
        </authorList>
    </citation>
    <scope>NUCLEOTIDE SEQUENCE</scope>
    <source>
        <strain evidence="3">IBT 16125</strain>
    </source>
</reference>
<evidence type="ECO:0000313" key="3">
    <source>
        <dbReference type="EMBL" id="KAJ5453691.1"/>
    </source>
</evidence>
<feature type="transmembrane region" description="Helical" evidence="2">
    <location>
        <begin position="229"/>
        <end position="251"/>
    </location>
</feature>
<feature type="compositionally biased region" description="Low complexity" evidence="1">
    <location>
        <begin position="334"/>
        <end position="356"/>
    </location>
</feature>
<comment type="caution">
    <text evidence="3">The sequence shown here is derived from an EMBL/GenBank/DDBJ whole genome shotgun (WGS) entry which is preliminary data.</text>
</comment>
<keyword evidence="2" id="KW-0472">Membrane</keyword>
<evidence type="ECO:0000256" key="1">
    <source>
        <dbReference type="SAM" id="MobiDB-lite"/>
    </source>
</evidence>
<keyword evidence="2" id="KW-0812">Transmembrane</keyword>
<dbReference type="Proteomes" id="UP001213681">
    <property type="component" value="Unassembled WGS sequence"/>
</dbReference>
<evidence type="ECO:0000313" key="4">
    <source>
        <dbReference type="Proteomes" id="UP001213681"/>
    </source>
</evidence>
<dbReference type="RefSeq" id="XP_056766647.1">
    <property type="nucleotide sequence ID" value="XM_056908029.1"/>
</dbReference>
<gene>
    <name evidence="3" type="ORF">N7458_004647</name>
</gene>
<name>A0AAD6C6G2_9EURO</name>
<keyword evidence="4" id="KW-1185">Reference proteome</keyword>
<feature type="region of interest" description="Disordered" evidence="1">
    <location>
        <begin position="334"/>
        <end position="368"/>
    </location>
</feature>
<proteinExistence type="predicted"/>
<dbReference type="GeneID" id="81598272"/>
<sequence length="368" mass="42063">MAPRRSSGGSSSSYSSYYNDNPWSQDIQFSLDVLRSKTLFIAGFAFDVLTILALIGFLIWTCLIHNGRGQLKGVLPALLLYLASMLTILVYEIFFFANANVEMYYVIDLMLNEFFYLVAGCLIFFIFYHLIHSVLDRLTDAGKPYAVVAIIHWVILGLVSVVSLATFALYVAFQVQIVQNDYFSPLTSSYNNLEAARAIIWWILSLEVVAWFIFIVVKAGSHRFASKFPIFSLLGGSIAWMALNLTFAVVYIRYSLENTTQPNYLSCVQSVLQFFFIVGTFVGILLACSKWRSVDDREDKNMVAQYHYGPGPYPTYQAYQAYQQQNPVLVQQPYQQQHYQQSYPQPAQQDYQQPVAHTPQPEQQRQEN</sequence>
<reference evidence="3" key="1">
    <citation type="submission" date="2022-12" db="EMBL/GenBank/DDBJ databases">
        <authorList>
            <person name="Petersen C."/>
        </authorList>
    </citation>
    <scope>NUCLEOTIDE SEQUENCE</scope>
    <source>
        <strain evidence="3">IBT 16125</strain>
    </source>
</reference>
<feature type="transmembrane region" description="Helical" evidence="2">
    <location>
        <begin position="271"/>
        <end position="288"/>
    </location>
</feature>